<dbReference type="CDD" id="cd06454">
    <property type="entry name" value="KBL_like"/>
    <property type="match status" value="1"/>
</dbReference>
<evidence type="ECO:0000256" key="1">
    <source>
        <dbReference type="ARBA" id="ARBA00001933"/>
    </source>
</evidence>
<sequence>MTFDLSADLEERHRQHRYRQPQIMESPCGRHAVVNGQRYLNFCSNDYLGLANDPEVIAAFQNAAGEWGVGSGASHLVCGHQRPHQDLEEALAAHTGRERALLFSTGYMANLGVMTALLGKADAVFEDRLNHASLLDGGLLSGARFRRFAHNDADALNRLLQRSEARRKLVVVDGVFSMDGDEAPLAALADVCEHNGACLMVDDAHGLGVLDEKGRGSLFAQGVNERTQILMGTLGKGLGTGGAFVAGSAELIETLIQFARTYIYTTAMPAAVAAATQVSLAKARRESHRREKLATLIARFRDGARQLGLTLMGSTTPIQPILVGSDEQALALSQALREQGLLVTAIRPPTVPEGQARLRVTLSAAHDTADVDALLAALSQYQETD</sequence>
<feature type="binding site" evidence="9">
    <location>
        <begin position="106"/>
        <end position="107"/>
    </location>
    <ligand>
        <name>pyridoxal 5'-phosphate</name>
        <dbReference type="ChEBI" id="CHEBI:597326"/>
    </ligand>
</feature>
<dbReference type="eggNOG" id="COG0156">
    <property type="taxonomic scope" value="Bacteria"/>
</dbReference>
<comment type="cofactor">
    <cofactor evidence="1 9 10">
        <name>pyridoxal 5'-phosphate</name>
        <dbReference type="ChEBI" id="CHEBI:597326"/>
    </cofactor>
</comment>
<keyword evidence="6 9" id="KW-0093">Biotin biosynthesis</keyword>
<feature type="domain" description="Aminotransferase class I/classII large" evidence="11">
    <location>
        <begin position="39"/>
        <end position="378"/>
    </location>
</feature>
<dbReference type="HAMAP" id="MF_01693">
    <property type="entry name" value="BioF_aminotrans_2"/>
    <property type="match status" value="1"/>
</dbReference>
<evidence type="ECO:0000256" key="2">
    <source>
        <dbReference type="ARBA" id="ARBA00004746"/>
    </source>
</evidence>
<feature type="binding site" evidence="9">
    <location>
        <position position="233"/>
    </location>
    <ligand>
        <name>pyridoxal 5'-phosphate</name>
        <dbReference type="ChEBI" id="CHEBI:597326"/>
    </ligand>
</feature>
<feature type="binding site" evidence="9">
    <location>
        <position position="19"/>
    </location>
    <ligand>
        <name>substrate</name>
    </ligand>
</feature>
<dbReference type="STRING" id="1177179.A11A3_01315"/>
<dbReference type="InterPro" id="IPR015422">
    <property type="entry name" value="PyrdxlP-dep_Trfase_small"/>
</dbReference>
<dbReference type="UniPathway" id="UPA00078"/>
<name>L0WGE4_9GAMM</name>
<dbReference type="InterPro" id="IPR050087">
    <property type="entry name" value="AON_synthase_class-II"/>
</dbReference>
<dbReference type="GO" id="GO:0009102">
    <property type="term" value="P:biotin biosynthetic process"/>
    <property type="evidence" value="ECO:0007669"/>
    <property type="project" value="UniProtKB-UniRule"/>
</dbReference>
<comment type="similarity">
    <text evidence="3 9">Belongs to the class-II pyridoxal-phosphate-dependent aminotransferase family. BioF subfamily.</text>
</comment>
<dbReference type="InterPro" id="IPR015424">
    <property type="entry name" value="PyrdxlP-dep_Trfase"/>
</dbReference>
<dbReference type="Pfam" id="PF00155">
    <property type="entry name" value="Aminotran_1_2"/>
    <property type="match status" value="1"/>
</dbReference>
<dbReference type="PANTHER" id="PTHR13693">
    <property type="entry name" value="CLASS II AMINOTRANSFERASE/8-AMINO-7-OXONONANOATE SYNTHASE"/>
    <property type="match status" value="1"/>
</dbReference>
<feature type="binding site" evidence="9">
    <location>
        <position position="350"/>
    </location>
    <ligand>
        <name>substrate</name>
    </ligand>
</feature>
<organism evidence="12 13">
    <name type="scientific">Alcanivorax hongdengensis A-11-3</name>
    <dbReference type="NCBI Taxonomy" id="1177179"/>
    <lineage>
        <taxon>Bacteria</taxon>
        <taxon>Pseudomonadati</taxon>
        <taxon>Pseudomonadota</taxon>
        <taxon>Gammaproteobacteria</taxon>
        <taxon>Oceanospirillales</taxon>
        <taxon>Alcanivoracaceae</taxon>
        <taxon>Alcanivorax</taxon>
    </lineage>
</organism>
<comment type="catalytic activity">
    <reaction evidence="8 9">
        <text>6-carboxyhexanoyl-[ACP] + L-alanine + H(+) = (8S)-8-amino-7-oxononanoate + holo-[ACP] + CO2</text>
        <dbReference type="Rhea" id="RHEA:42288"/>
        <dbReference type="Rhea" id="RHEA-COMP:9685"/>
        <dbReference type="Rhea" id="RHEA-COMP:9955"/>
        <dbReference type="ChEBI" id="CHEBI:15378"/>
        <dbReference type="ChEBI" id="CHEBI:16526"/>
        <dbReference type="ChEBI" id="CHEBI:57972"/>
        <dbReference type="ChEBI" id="CHEBI:64479"/>
        <dbReference type="ChEBI" id="CHEBI:78846"/>
        <dbReference type="ChEBI" id="CHEBI:149468"/>
        <dbReference type="EC" id="2.3.1.47"/>
    </reaction>
</comment>
<dbReference type="PROSITE" id="PS00599">
    <property type="entry name" value="AA_TRANSFER_CLASS_2"/>
    <property type="match status" value="1"/>
</dbReference>
<protein>
    <recommendedName>
        <fullName evidence="9">8-amino-7-oxononanoate synthase</fullName>
        <shortName evidence="9">AONS</shortName>
        <ecNumber evidence="9">2.3.1.47</ecNumber>
    </recommendedName>
    <alternativeName>
        <fullName evidence="9">7-keto-8-amino-pelargonic acid synthase</fullName>
        <shortName evidence="9">7-KAP synthase</shortName>
        <shortName evidence="9">KAPA synthase</shortName>
    </alternativeName>
    <alternativeName>
        <fullName evidence="9">8-amino-7-ketopelargonate synthase</fullName>
    </alternativeName>
</protein>
<dbReference type="Proteomes" id="UP000010164">
    <property type="component" value="Unassembled WGS sequence"/>
</dbReference>
<feature type="binding site" evidence="9">
    <location>
        <position position="131"/>
    </location>
    <ligand>
        <name>substrate</name>
    </ligand>
</feature>
<dbReference type="InterPro" id="IPR004723">
    <property type="entry name" value="AONS_Archaea/Proteobacteria"/>
</dbReference>
<dbReference type="NCBIfam" id="TIGR00858">
    <property type="entry name" value="bioF"/>
    <property type="match status" value="1"/>
</dbReference>
<comment type="function">
    <text evidence="9">Catalyzes the decarboxylative condensation of pimeloyl-[acyl-carrier protein] and L-alanine to produce 8-amino-7-oxononanoate (AON), [acyl-carrier protein], and carbon dioxide.</text>
</comment>
<evidence type="ECO:0000256" key="5">
    <source>
        <dbReference type="ARBA" id="ARBA00022679"/>
    </source>
</evidence>
<evidence type="ECO:0000256" key="9">
    <source>
        <dbReference type="HAMAP-Rule" id="MF_01693"/>
    </source>
</evidence>
<evidence type="ECO:0000256" key="7">
    <source>
        <dbReference type="ARBA" id="ARBA00022898"/>
    </source>
</evidence>
<dbReference type="EC" id="2.3.1.47" evidence="9"/>
<dbReference type="RefSeq" id="WP_008927454.1">
    <property type="nucleotide sequence ID" value="NZ_AMRJ01000001.1"/>
</dbReference>
<evidence type="ECO:0000256" key="10">
    <source>
        <dbReference type="PIRSR" id="PIRSR604723-51"/>
    </source>
</evidence>
<dbReference type="InterPro" id="IPR022834">
    <property type="entry name" value="AONS_Proteobacteria"/>
</dbReference>
<dbReference type="PANTHER" id="PTHR13693:SF100">
    <property type="entry name" value="8-AMINO-7-OXONONANOATE SYNTHASE"/>
    <property type="match status" value="1"/>
</dbReference>
<comment type="pathway">
    <text evidence="2 9">Cofactor biosynthesis; biotin biosynthesis.</text>
</comment>
<keyword evidence="5 9" id="KW-0808">Transferase</keyword>
<dbReference type="PATRIC" id="fig|1177179.3.peg.256"/>
<evidence type="ECO:0000313" key="12">
    <source>
        <dbReference type="EMBL" id="EKF76091.1"/>
    </source>
</evidence>
<accession>L0WGE4</accession>
<dbReference type="OrthoDB" id="9807157at2"/>
<dbReference type="Gene3D" id="3.90.1150.10">
    <property type="entry name" value="Aspartate Aminotransferase, domain 1"/>
    <property type="match status" value="1"/>
</dbReference>
<dbReference type="InterPro" id="IPR015421">
    <property type="entry name" value="PyrdxlP-dep_Trfase_major"/>
</dbReference>
<dbReference type="InterPro" id="IPR004839">
    <property type="entry name" value="Aminotransferase_I/II_large"/>
</dbReference>
<reference evidence="12 13" key="1">
    <citation type="journal article" date="2012" name="J. Bacteriol.">
        <title>Genome Sequence of the Alkane-Degrading Bacterium Alcanivorax hongdengensis Type Strain A-11-3.</title>
        <authorList>
            <person name="Lai Q."/>
            <person name="Shao Z."/>
        </authorList>
    </citation>
    <scope>NUCLEOTIDE SEQUENCE [LARGE SCALE GENOMIC DNA]</scope>
    <source>
        <strain evidence="12 13">A-11-3</strain>
    </source>
</reference>
<feature type="modified residue" description="N6-(pyridoxal phosphate)lysine" evidence="9 10">
    <location>
        <position position="236"/>
    </location>
</feature>
<feature type="binding site" evidence="9">
    <location>
        <position position="177"/>
    </location>
    <ligand>
        <name>pyridoxal 5'-phosphate</name>
        <dbReference type="ChEBI" id="CHEBI:597326"/>
    </ligand>
</feature>
<comment type="caution">
    <text evidence="12">The sequence shown here is derived from an EMBL/GenBank/DDBJ whole genome shotgun (WGS) entry which is preliminary data.</text>
</comment>
<dbReference type="AlphaFoldDB" id="L0WGE4"/>
<evidence type="ECO:0000313" key="13">
    <source>
        <dbReference type="Proteomes" id="UP000010164"/>
    </source>
</evidence>
<evidence type="ECO:0000259" key="11">
    <source>
        <dbReference type="Pfam" id="PF00155"/>
    </source>
</evidence>
<evidence type="ECO:0000256" key="6">
    <source>
        <dbReference type="ARBA" id="ARBA00022756"/>
    </source>
</evidence>
<keyword evidence="7 9" id="KW-0663">Pyridoxal phosphate</keyword>
<evidence type="ECO:0000256" key="3">
    <source>
        <dbReference type="ARBA" id="ARBA00010008"/>
    </source>
</evidence>
<keyword evidence="13" id="KW-1185">Reference proteome</keyword>
<comment type="subunit">
    <text evidence="4 9">Homodimer.</text>
</comment>
<evidence type="ECO:0000256" key="8">
    <source>
        <dbReference type="ARBA" id="ARBA00047715"/>
    </source>
</evidence>
<proteinExistence type="inferred from homology"/>
<feature type="binding site" evidence="9">
    <location>
        <position position="205"/>
    </location>
    <ligand>
        <name>pyridoxal 5'-phosphate</name>
        <dbReference type="ChEBI" id="CHEBI:597326"/>
    </ligand>
</feature>
<dbReference type="Gene3D" id="3.40.640.10">
    <property type="entry name" value="Type I PLP-dependent aspartate aminotransferase-like (Major domain)"/>
    <property type="match status" value="1"/>
</dbReference>
<dbReference type="GO" id="GO:0008710">
    <property type="term" value="F:8-amino-7-oxononanoate synthase activity"/>
    <property type="evidence" value="ECO:0007669"/>
    <property type="project" value="UniProtKB-UniRule"/>
</dbReference>
<gene>
    <name evidence="9" type="primary">bioF</name>
    <name evidence="12" type="ORF">A11A3_01315</name>
</gene>
<evidence type="ECO:0000256" key="4">
    <source>
        <dbReference type="ARBA" id="ARBA00011738"/>
    </source>
</evidence>
<dbReference type="SUPFAM" id="SSF53383">
    <property type="entry name" value="PLP-dependent transferases"/>
    <property type="match status" value="1"/>
</dbReference>
<dbReference type="GO" id="GO:0030170">
    <property type="term" value="F:pyridoxal phosphate binding"/>
    <property type="evidence" value="ECO:0007669"/>
    <property type="project" value="UniProtKB-UniRule"/>
</dbReference>
<dbReference type="EMBL" id="AMRJ01000001">
    <property type="protein sequence ID" value="EKF76091.1"/>
    <property type="molecule type" value="Genomic_DNA"/>
</dbReference>
<dbReference type="InterPro" id="IPR001917">
    <property type="entry name" value="Aminotrans_II_pyridoxalP_BS"/>
</dbReference>